<sequence length="95" mass="10843">MVVDFRRAKRDHSPLATNGSSVEIVKNIKFLGVHLAENLTWTLNTSSITKRAQQRLYFLRKLREAHLPSSILTTFYRGQKHVPQPGQARVTVSVE</sequence>
<dbReference type="InterPro" id="IPR015095">
    <property type="entry name" value="AlkB_hom8_N"/>
</dbReference>
<protein>
    <recommendedName>
        <fullName evidence="1">Alkylated DNA repair protein AlkB homologue 8 N-terminal domain-containing protein</fullName>
    </recommendedName>
</protein>
<name>A0AAD8Z7N4_9TELE</name>
<dbReference type="Proteomes" id="UP001239994">
    <property type="component" value="Unassembled WGS sequence"/>
</dbReference>
<proteinExistence type="predicted"/>
<dbReference type="AlphaFoldDB" id="A0AAD8Z7N4"/>
<comment type="caution">
    <text evidence="2">The sequence shown here is derived from an EMBL/GenBank/DDBJ whole genome shotgun (WGS) entry which is preliminary data.</text>
</comment>
<dbReference type="GO" id="GO:0008168">
    <property type="term" value="F:methyltransferase activity"/>
    <property type="evidence" value="ECO:0007669"/>
    <property type="project" value="InterPro"/>
</dbReference>
<accession>A0AAD8Z7N4</accession>
<dbReference type="Pfam" id="PF09004">
    <property type="entry name" value="ALKBH8_N"/>
    <property type="match status" value="1"/>
</dbReference>
<dbReference type="EMBL" id="JAROKS010000018">
    <property type="protein sequence ID" value="KAK1792956.1"/>
    <property type="molecule type" value="Genomic_DNA"/>
</dbReference>
<evidence type="ECO:0000259" key="1">
    <source>
        <dbReference type="Pfam" id="PF09004"/>
    </source>
</evidence>
<keyword evidence="3" id="KW-1185">Reference proteome</keyword>
<organism evidence="2 3">
    <name type="scientific">Electrophorus voltai</name>
    <dbReference type="NCBI Taxonomy" id="2609070"/>
    <lineage>
        <taxon>Eukaryota</taxon>
        <taxon>Metazoa</taxon>
        <taxon>Chordata</taxon>
        <taxon>Craniata</taxon>
        <taxon>Vertebrata</taxon>
        <taxon>Euteleostomi</taxon>
        <taxon>Actinopterygii</taxon>
        <taxon>Neopterygii</taxon>
        <taxon>Teleostei</taxon>
        <taxon>Ostariophysi</taxon>
        <taxon>Gymnotiformes</taxon>
        <taxon>Gymnotoidei</taxon>
        <taxon>Gymnotidae</taxon>
        <taxon>Electrophorus</taxon>
    </lineage>
</organism>
<evidence type="ECO:0000313" key="3">
    <source>
        <dbReference type="Proteomes" id="UP001239994"/>
    </source>
</evidence>
<evidence type="ECO:0000313" key="2">
    <source>
        <dbReference type="EMBL" id="KAK1792956.1"/>
    </source>
</evidence>
<feature type="domain" description="Alkylated DNA repair protein AlkB homologue 8 N-terminal" evidence="1">
    <location>
        <begin position="41"/>
        <end position="78"/>
    </location>
</feature>
<reference evidence="2" key="1">
    <citation type="submission" date="2023-03" db="EMBL/GenBank/DDBJ databases">
        <title>Electrophorus voltai genome.</title>
        <authorList>
            <person name="Bian C."/>
        </authorList>
    </citation>
    <scope>NUCLEOTIDE SEQUENCE</scope>
    <source>
        <strain evidence="2">CB-2022</strain>
        <tissue evidence="2">Muscle</tissue>
    </source>
</reference>
<gene>
    <name evidence="2" type="ORF">P4O66_001595</name>
</gene>
<dbReference type="GO" id="GO:0016706">
    <property type="term" value="F:2-oxoglutarate-dependent dioxygenase activity"/>
    <property type="evidence" value="ECO:0007669"/>
    <property type="project" value="InterPro"/>
</dbReference>